<organism evidence="5 6">
    <name type="scientific">Ottowia cancrivicina</name>
    <dbReference type="NCBI Taxonomy" id="3040346"/>
    <lineage>
        <taxon>Bacteria</taxon>
        <taxon>Pseudomonadati</taxon>
        <taxon>Pseudomonadota</taxon>
        <taxon>Betaproteobacteria</taxon>
        <taxon>Burkholderiales</taxon>
        <taxon>Comamonadaceae</taxon>
        <taxon>Ottowia</taxon>
    </lineage>
</organism>
<evidence type="ECO:0000259" key="4">
    <source>
        <dbReference type="Pfam" id="PF13511"/>
    </source>
</evidence>
<feature type="signal peptide" evidence="2">
    <location>
        <begin position="1"/>
        <end position="23"/>
    </location>
</feature>
<gene>
    <name evidence="5" type="ORF">QB898_03995</name>
</gene>
<protein>
    <submittedName>
        <fullName evidence="5">DUF4124 domain-containing protein</fullName>
    </submittedName>
</protein>
<feature type="compositionally biased region" description="Polar residues" evidence="1">
    <location>
        <begin position="44"/>
        <end position="55"/>
    </location>
</feature>
<keyword evidence="6" id="KW-1185">Reference proteome</keyword>
<feature type="domain" description="DUF4124" evidence="4">
    <location>
        <begin position="12"/>
        <end position="64"/>
    </location>
</feature>
<comment type="caution">
    <text evidence="5">The sequence shown here is derived from an EMBL/GenBank/DDBJ whole genome shotgun (WGS) entry which is preliminary data.</text>
</comment>
<dbReference type="AlphaFoldDB" id="A0AAW6RN46"/>
<dbReference type="Pfam" id="PF13511">
    <property type="entry name" value="DUF4124"/>
    <property type="match status" value="1"/>
</dbReference>
<evidence type="ECO:0000259" key="3">
    <source>
        <dbReference type="Pfam" id="PF00462"/>
    </source>
</evidence>
<accession>A0AAW6RN46</accession>
<dbReference type="EMBL" id="JARVII010000005">
    <property type="protein sequence ID" value="MDG9698890.1"/>
    <property type="molecule type" value="Genomic_DNA"/>
</dbReference>
<feature type="region of interest" description="Disordered" evidence="1">
    <location>
        <begin position="37"/>
        <end position="64"/>
    </location>
</feature>
<evidence type="ECO:0000313" key="6">
    <source>
        <dbReference type="Proteomes" id="UP001237156"/>
    </source>
</evidence>
<sequence length="217" mass="22446">MKSARSLLLPVAALTLLAGAAQAQVYRVVGPDGRVTFSDKPPVNASQPVTAQRSGGSPVPATAPNGLPYELNQVAQKYPVTLYTSTDCAPCDEGRSYLNQRGIPYAEKTIATNNDIAALKKLTGGDTTLPALTIGGQRLAGYSDVQWGQYLDAAGYPKTSQLPSSYKRPAPAALSPIKIAPAAPQKAEGSAPDASGYQPPSVTPPGPSADNPAGIRF</sequence>
<keyword evidence="2" id="KW-0732">Signal</keyword>
<dbReference type="CDD" id="cd02976">
    <property type="entry name" value="NrdH"/>
    <property type="match status" value="1"/>
</dbReference>
<dbReference type="InterPro" id="IPR025392">
    <property type="entry name" value="DUF4124"/>
</dbReference>
<feature type="compositionally biased region" description="Low complexity" evidence="1">
    <location>
        <begin position="177"/>
        <end position="187"/>
    </location>
</feature>
<dbReference type="Pfam" id="PF00462">
    <property type="entry name" value="Glutaredoxin"/>
    <property type="match status" value="1"/>
</dbReference>
<reference evidence="5 6" key="1">
    <citation type="submission" date="2023-04" db="EMBL/GenBank/DDBJ databases">
        <title>Ottowia paracancer sp. nov., isolated from human stomach.</title>
        <authorList>
            <person name="Song Y."/>
        </authorList>
    </citation>
    <scope>NUCLEOTIDE SEQUENCE [LARGE SCALE GENOMIC DNA]</scope>
    <source>
        <strain evidence="5 6">10c7w1</strain>
    </source>
</reference>
<evidence type="ECO:0000256" key="1">
    <source>
        <dbReference type="SAM" id="MobiDB-lite"/>
    </source>
</evidence>
<proteinExistence type="predicted"/>
<dbReference type="RefSeq" id="WP_279523886.1">
    <property type="nucleotide sequence ID" value="NZ_JARVII010000005.1"/>
</dbReference>
<dbReference type="PROSITE" id="PS51354">
    <property type="entry name" value="GLUTAREDOXIN_2"/>
    <property type="match status" value="1"/>
</dbReference>
<dbReference type="InterPro" id="IPR036249">
    <property type="entry name" value="Thioredoxin-like_sf"/>
</dbReference>
<dbReference type="Gene3D" id="3.40.30.10">
    <property type="entry name" value="Glutaredoxin"/>
    <property type="match status" value="1"/>
</dbReference>
<evidence type="ECO:0000256" key="2">
    <source>
        <dbReference type="SAM" id="SignalP"/>
    </source>
</evidence>
<dbReference type="Proteomes" id="UP001237156">
    <property type="component" value="Unassembled WGS sequence"/>
</dbReference>
<name>A0AAW6RN46_9BURK</name>
<feature type="chain" id="PRO_5043599680" evidence="2">
    <location>
        <begin position="24"/>
        <end position="217"/>
    </location>
</feature>
<feature type="domain" description="Glutaredoxin" evidence="3">
    <location>
        <begin position="80"/>
        <end position="137"/>
    </location>
</feature>
<dbReference type="InterPro" id="IPR002109">
    <property type="entry name" value="Glutaredoxin"/>
</dbReference>
<dbReference type="SUPFAM" id="SSF52833">
    <property type="entry name" value="Thioredoxin-like"/>
    <property type="match status" value="1"/>
</dbReference>
<evidence type="ECO:0000313" key="5">
    <source>
        <dbReference type="EMBL" id="MDG9698890.1"/>
    </source>
</evidence>
<feature type="region of interest" description="Disordered" evidence="1">
    <location>
        <begin position="177"/>
        <end position="217"/>
    </location>
</feature>